<evidence type="ECO:0000313" key="4">
    <source>
        <dbReference type="Proteomes" id="UP001557470"/>
    </source>
</evidence>
<dbReference type="PANTHER" id="PTHR24401:SF29">
    <property type="entry name" value="SI:CH211-243P7.3-RELATED"/>
    <property type="match status" value="1"/>
</dbReference>
<evidence type="ECO:0000313" key="3">
    <source>
        <dbReference type="EMBL" id="KAL0963393.1"/>
    </source>
</evidence>
<comment type="caution">
    <text evidence="3">The sequence shown here is derived from an EMBL/GenBank/DDBJ whole genome shotgun (WGS) entry which is preliminary data.</text>
</comment>
<name>A0ABD0W354_UMBPY</name>
<reference evidence="3 4" key="1">
    <citation type="submission" date="2024-06" db="EMBL/GenBank/DDBJ databases">
        <authorList>
            <person name="Pan Q."/>
            <person name="Wen M."/>
            <person name="Jouanno E."/>
            <person name="Zahm M."/>
            <person name="Klopp C."/>
            <person name="Cabau C."/>
            <person name="Louis A."/>
            <person name="Berthelot C."/>
            <person name="Parey E."/>
            <person name="Roest Crollius H."/>
            <person name="Montfort J."/>
            <person name="Robinson-Rechavi M."/>
            <person name="Bouchez O."/>
            <person name="Lampietro C."/>
            <person name="Lopez Roques C."/>
            <person name="Donnadieu C."/>
            <person name="Postlethwait J."/>
            <person name="Bobe J."/>
            <person name="Verreycken H."/>
            <person name="Guiguen Y."/>
        </authorList>
    </citation>
    <scope>NUCLEOTIDE SEQUENCE [LARGE SCALE GENOMIC DNA]</scope>
    <source>
        <strain evidence="3">Up_M1</strain>
        <tissue evidence="3">Testis</tissue>
    </source>
</reference>
<accession>A0ABD0W354</accession>
<proteinExistence type="predicted"/>
<evidence type="ECO:0000256" key="1">
    <source>
        <dbReference type="SAM" id="MobiDB-lite"/>
    </source>
</evidence>
<feature type="compositionally biased region" description="Polar residues" evidence="1">
    <location>
        <begin position="319"/>
        <end position="332"/>
    </location>
</feature>
<dbReference type="PANTHER" id="PTHR24401">
    <property type="entry name" value="SI:CH211-243P7.3-RELATED"/>
    <property type="match status" value="1"/>
</dbReference>
<sequence>MDNLLPDLRLVDPRLPADRQQCLLIASKEAKAHQGRNLFAGPQDHRLRDPETAFDEAKRRCGLERPTEVQYLGPLVLTFGRYTGRTFRRLVENDVGYIEYLLDRHVKESRQPERRATINDEWVKDSLLKYVEFFPSVSCHLEADPRAGSEQDKKMAQEAHTSVKQWLLMKESDITSKSLKRFRQYILDKEKPPQDATPAKATSSSSRSPAAAATTHSSWSDDALDDTLLVDALVTFESQGEPLPISTSQPVSARCPEQLLPSTKERLRLSPPPTTSEKEKRIKLKQAKRIKNENPQLPSLPSSIKKAKRSKKEKPQLPSLPSTSKAASSQRPEQPKHQTPLLSSVPGQTPPDVRPKEPPSTSNSQPVSAATLPQSDSPVELEGWMRPWEESNGIPFADIPWLKEDSERGLFTTVQLYKDIKGVIRRRRVLKSRMWFYPPEPPGFVSGGIPTPHAFFRSRFFFWRPIGVWRCSLKCPRGDKCARPEAKHTSPSLATIAGYVTSATCPVGTPWRQRWFPVGRASSLPGVERVVPLLDGGRGTRSLCGS</sequence>
<protein>
    <recommendedName>
        <fullName evidence="2">DUF6729 domain-containing protein</fullName>
    </recommendedName>
</protein>
<feature type="domain" description="DUF6729" evidence="2">
    <location>
        <begin position="429"/>
        <end position="482"/>
    </location>
</feature>
<feature type="region of interest" description="Disordered" evidence="1">
    <location>
        <begin position="259"/>
        <end position="376"/>
    </location>
</feature>
<feature type="compositionally biased region" description="Polar residues" evidence="1">
    <location>
        <begin position="359"/>
        <end position="376"/>
    </location>
</feature>
<dbReference type="EMBL" id="JAGEUA010000010">
    <property type="protein sequence ID" value="KAL0963393.1"/>
    <property type="molecule type" value="Genomic_DNA"/>
</dbReference>
<organism evidence="3 4">
    <name type="scientific">Umbra pygmaea</name>
    <name type="common">Eastern mudminnow</name>
    <dbReference type="NCBI Taxonomy" id="75934"/>
    <lineage>
        <taxon>Eukaryota</taxon>
        <taxon>Metazoa</taxon>
        <taxon>Chordata</taxon>
        <taxon>Craniata</taxon>
        <taxon>Vertebrata</taxon>
        <taxon>Euteleostomi</taxon>
        <taxon>Actinopterygii</taxon>
        <taxon>Neopterygii</taxon>
        <taxon>Teleostei</taxon>
        <taxon>Protacanthopterygii</taxon>
        <taxon>Esociformes</taxon>
        <taxon>Umbridae</taxon>
        <taxon>Umbra</taxon>
    </lineage>
</organism>
<dbReference type="Pfam" id="PF20499">
    <property type="entry name" value="DUF6729"/>
    <property type="match status" value="1"/>
</dbReference>
<dbReference type="AlphaFoldDB" id="A0ABD0W354"/>
<gene>
    <name evidence="3" type="ORF">UPYG_G00305780</name>
</gene>
<dbReference type="Proteomes" id="UP001557470">
    <property type="component" value="Unassembled WGS sequence"/>
</dbReference>
<evidence type="ECO:0000259" key="2">
    <source>
        <dbReference type="Pfam" id="PF20499"/>
    </source>
</evidence>
<dbReference type="InterPro" id="IPR046616">
    <property type="entry name" value="DUF6729"/>
</dbReference>
<keyword evidence="4" id="KW-1185">Reference proteome</keyword>
<feature type="compositionally biased region" description="Low complexity" evidence="1">
    <location>
        <begin position="196"/>
        <end position="219"/>
    </location>
</feature>
<feature type="region of interest" description="Disordered" evidence="1">
    <location>
        <begin position="188"/>
        <end position="219"/>
    </location>
</feature>